<dbReference type="Gene3D" id="3.40.50.410">
    <property type="entry name" value="von Willebrand factor, type A domain"/>
    <property type="match status" value="1"/>
</dbReference>
<dbReference type="SMART" id="SM00327">
    <property type="entry name" value="VWA"/>
    <property type="match status" value="1"/>
</dbReference>
<dbReference type="GO" id="GO:0005524">
    <property type="term" value="F:ATP binding"/>
    <property type="evidence" value="ECO:0007669"/>
    <property type="project" value="UniProtKB-KW"/>
</dbReference>
<protein>
    <recommendedName>
        <fullName evidence="4">VWFA domain-containing protein</fullName>
    </recommendedName>
</protein>
<feature type="compositionally biased region" description="Low complexity" evidence="3">
    <location>
        <begin position="1913"/>
        <end position="1923"/>
    </location>
</feature>
<dbReference type="Pfam" id="PF00092">
    <property type="entry name" value="VWA"/>
    <property type="match status" value="1"/>
</dbReference>
<feature type="compositionally biased region" description="Acidic residues" evidence="3">
    <location>
        <begin position="1924"/>
        <end position="1935"/>
    </location>
</feature>
<evidence type="ECO:0000256" key="1">
    <source>
        <dbReference type="ARBA" id="ARBA00022741"/>
    </source>
</evidence>
<proteinExistence type="predicted"/>
<dbReference type="GO" id="GO:0030687">
    <property type="term" value="C:preribosome, large subunit precursor"/>
    <property type="evidence" value="ECO:0007669"/>
    <property type="project" value="TreeGrafter"/>
</dbReference>
<dbReference type="RefSeq" id="XP_038059884.1">
    <property type="nucleotide sequence ID" value="XM_038203956.1"/>
</dbReference>
<feature type="compositionally biased region" description="Acidic residues" evidence="3">
    <location>
        <begin position="1948"/>
        <end position="1959"/>
    </location>
</feature>
<feature type="compositionally biased region" description="Basic and acidic residues" evidence="3">
    <location>
        <begin position="1863"/>
        <end position="1905"/>
    </location>
</feature>
<feature type="compositionally biased region" description="Acidic residues" evidence="3">
    <location>
        <begin position="1967"/>
        <end position="1978"/>
    </location>
</feature>
<evidence type="ECO:0000256" key="3">
    <source>
        <dbReference type="SAM" id="MobiDB-lite"/>
    </source>
</evidence>
<dbReference type="OrthoDB" id="422220at2759"/>
<sequence>MLEYTLNHTPASPLRILPYASLLQSGLTQTLSVSEVTGAFMSHIWRSAASCQVPLWLSWRQYLAEEDAGNSEETAVSESLPYGPAILHTPLQTHCVTRLLYTPSHQPRTSKGDREVKKVAGSKVTTDVPLGQYLEKVEQLRAMSELLWSNATSMSSSRLSFRSTSVSYLLLSLSQLLRTLEPLLPTSDLQSWQVALDEVVSMATSVATDKSSLASAVSVLEEIIARNTSESSIGRSDVDDRGRRARVVMTEVGADVKSCLACALELLRATEGVSTEETAETETMDWDRAEGVVGGGVGGGVGGHLVQLMALGRGWVRLGLLEVHLLAPRGPVDPAEKKALKLQYVKDEITDITNELQVRSLSSQLLTGRKLEEVPPSLLPERVRLAQGRLALLEERAPELAKQTAFRPEPPKFDAMLQDVTHYLASIGSRSTIEGLLRKLTSAFDSLSPGEAEGTQTRSVQKILSEEKAWQKSQSQFLRRIQEGYPLYRDQWAGLVATAMQMQYGMRLAAHALLSQSERRTFSEGRGSVEDLLCSVAEFPVSSSSEDQLASRSMLQLVKSLSTYSAVDPEQSQNRCNKTKMSLLQLSLFRARTQALLAGCLGPDSLQAILTVLDSITVSWRQAEDAARRRQEEQASLYKYKAKTHGDGLTDEERDEREFRQSFPSFEKDFADITAEPSLESKPDSDEPESHDESDSAAPPISDKQMRQVCAVHRELFTKLVRAGWIRFKQESRGVGDALYGQALKDGYATMVQLGSRVLPFLDPSVDNRLLGAHLLMIRNLHSALAQAEQASVEERPQPYDIYHDGNIKEAVQCRPLLERFSSRILELLEQWPEHPTLKQLMLLIERILEFPITSPLMKFVTGLELLLEKAQEWESNASRAVSVREHLEHITDLVIQWRKLELRCWSACLDTVAYRQEQSTNKWWFHIYQLLQSQLGADVTTATDDQDGRWDEKEDAQTGCEGNDWKEQTESVVSALEQFLEGSSLGEFAARLQMLLSFHCQVAMQPSSPKQIELVSILWNLYCYYKQFLGAVVAEIKRRRTPIEKELKGFVKIARWNDVSFWAVKLAVEKSHKTLHKFSKKFETELKEPARCAFTDTKVAEKEEVSVEDSAGTTPSSFEDFLTPDEYKSYLEIIPPPATVLRSDKSLHARLPILLPRMTKVCRSIFKKCPYPALTVAVDEFTGEIVSGVKELQGLDVTKDADKEKQKSEVRRIQQRKRKALADLFRYLTTIGLSYKKGLTLARTTNQNRAMLLPPVDLAVALETEDKTLSFGKTDTVSLWQGCQHHFVKNIARRAAMQMALAVPSKELGIGNIERCKGFAEHLSLLATTQRQDIISITEGLVQTRNLLSQLQKLQATTGRHGDDPALPHQQSTASWVMTSKDLLDLTRETAHQYLTLLDCCPEKVQGGPAPSPLPTECLAAMDTVRKGDALWVQTREKLQECQSILEAANQTVEPRASQLVQHQEFHLLFWNDLELLDDAFEKLETVADTFADLEQLFTLPQGGEISCLAATLTRTRERLFETALRYGRWKRRVVCGREESGEDLDEEEKMETGLEEGSSDHLSDFADRTESVLASVLLAVQSIVKSRSPAKTESQPMLDENLSVERDTPEEEEQEFDLQDGHLVKHLSTALGQDAVTLDLVRVSKVMGSLLGDISEMRDECHSTRETKEFNTCVALVLRLVPVLHQYLGLVAFTLNQTVACHRTTCKLLSILLGIFTELASKGFCLPAEYSDELGGEGATEFKDIEGGGIGEGEGMKDVSDQIEDEEQVQDTKKPGEKQEEEDFSNQPDIKDEEQGIEMSDDFQGKMHDADPQDGENSDEDDNDEHEMDKQMGEVDQPGADMLDERMWGDQEDEEEEEGKEGEKKKEEFGEGKGEEKQTDLVAKEDNKGAADDKGDDEKQRKDDEDETGENNENQNPNNLEPQDEGEFNDDEVDPRKANEPPEAPVPDDLDIPDDLNLDGGKMDEENEEGAADNQDESNPFDIETKLPDEKDPGTDPDTTDDKEDTGEEGNQEEGDQPNEPRMEEGKEGAESESGGEEEEEGRNDLDDKDGNEVDEEDGDQKGGVGVEPQEDNEEPIPEDSSADYQPDQAHHPQAMPEPAENYGQSKEKTEVVQEQVAQEDAGKSEEEKNKEKENVGSAESSLQEGHEGAVPSKTLPRQNRSEQRQNYKRQPGQSDADRSLGSAEERVHKRLRTMDAPDESSEKADEENQNDESNEKDETSDLYEHIKDAFSRYDTQVMDAASEDQLMQEQATPNQEEEDAAAMETDEEVAPLDDQKEENDDPERIDKLPGTKIKAGERRIVENETDEPNPDVTEGEATEDGTATRVKGTMDTSEIQSSSIHTTLDLLSHDAMPQQVMTMDELEALRQEMEQQLSMLSHKQGTADEEKEAQETWHRYESLTSGLARDLCEQLRLVLEPTRASKLRGDFRTGKRINMRKVIPYIASGFRKDKIWLRRTKPSKRQYQILLAVDDSSSMADNRSRQLAFESLAVISNALTWLEAGELAVCSFGESVQLLHPFHEQFTDQSGAKILRQFTFSQHKTKIAQLLNYATASMLSARSRLQSSTAHMETSQLLLVVSDGRGLFLEGMEAVKQAVRRARDANVFLVFVALDNPENKDSILDIKVPIFSGAGQMPEISTYMEHFPFPFYIILKDINSMPEILSDALRQWFELVTAGDIQ</sequence>
<dbReference type="GO" id="GO:0000055">
    <property type="term" value="P:ribosomal large subunit export from nucleus"/>
    <property type="evidence" value="ECO:0007669"/>
    <property type="project" value="TreeGrafter"/>
</dbReference>
<dbReference type="Proteomes" id="UP000887568">
    <property type="component" value="Unplaced"/>
</dbReference>
<dbReference type="GO" id="GO:0000027">
    <property type="term" value="P:ribosomal large subunit assembly"/>
    <property type="evidence" value="ECO:0007669"/>
    <property type="project" value="TreeGrafter"/>
</dbReference>
<feature type="compositionally biased region" description="Polar residues" evidence="3">
    <location>
        <begin position="2248"/>
        <end position="2257"/>
    </location>
</feature>
<evidence type="ECO:0000256" key="2">
    <source>
        <dbReference type="ARBA" id="ARBA00022840"/>
    </source>
</evidence>
<feature type="compositionally biased region" description="Acidic residues" evidence="3">
    <location>
        <begin position="2306"/>
        <end position="2322"/>
    </location>
</feature>
<organism evidence="5 6">
    <name type="scientific">Patiria miniata</name>
    <name type="common">Bat star</name>
    <name type="synonym">Asterina miniata</name>
    <dbReference type="NCBI Taxonomy" id="46514"/>
    <lineage>
        <taxon>Eukaryota</taxon>
        <taxon>Metazoa</taxon>
        <taxon>Echinodermata</taxon>
        <taxon>Eleutherozoa</taxon>
        <taxon>Asterozoa</taxon>
        <taxon>Asteroidea</taxon>
        <taxon>Valvatacea</taxon>
        <taxon>Valvatida</taxon>
        <taxon>Asterinidae</taxon>
        <taxon>Patiria</taxon>
    </lineage>
</organism>
<dbReference type="PANTHER" id="PTHR48103">
    <property type="entry name" value="MIDASIN-RELATED"/>
    <property type="match status" value="1"/>
</dbReference>
<feature type="compositionally biased region" description="Acidic residues" evidence="3">
    <location>
        <begin position="2258"/>
        <end position="2284"/>
    </location>
</feature>
<evidence type="ECO:0000313" key="5">
    <source>
        <dbReference type="EnsemblMetazoa" id="XP_038059884.1"/>
    </source>
</evidence>
<keyword evidence="2" id="KW-0067">ATP-binding</keyword>
<dbReference type="FunFam" id="3.40.50.410:FF:000028">
    <property type="entry name" value="Midasin"/>
    <property type="match status" value="1"/>
</dbReference>
<feature type="region of interest" description="Disordered" evidence="3">
    <location>
        <begin position="1765"/>
        <end position="2339"/>
    </location>
</feature>
<feature type="compositionally biased region" description="Basic and acidic residues" evidence="3">
    <location>
        <begin position="2285"/>
        <end position="2305"/>
    </location>
</feature>
<dbReference type="OMA" id="MERCRGY"/>
<feature type="compositionally biased region" description="Acidic residues" evidence="3">
    <location>
        <begin position="2071"/>
        <end position="2084"/>
    </location>
</feature>
<feature type="region of interest" description="Disordered" evidence="3">
    <location>
        <begin position="638"/>
        <end position="658"/>
    </location>
</feature>
<dbReference type="PANTHER" id="PTHR48103:SF2">
    <property type="entry name" value="MIDASIN"/>
    <property type="match status" value="1"/>
</dbReference>
<dbReference type="CDD" id="cd01460">
    <property type="entry name" value="vWA_midasin"/>
    <property type="match status" value="1"/>
</dbReference>
<feature type="region of interest" description="Disordered" evidence="3">
    <location>
        <begin position="943"/>
        <end position="963"/>
    </location>
</feature>
<dbReference type="InterPro" id="IPR036465">
    <property type="entry name" value="vWFA_dom_sf"/>
</dbReference>
<feature type="compositionally biased region" description="Basic and acidic residues" evidence="3">
    <location>
        <begin position="947"/>
        <end position="957"/>
    </location>
</feature>
<evidence type="ECO:0000259" key="4">
    <source>
        <dbReference type="PROSITE" id="PS50234"/>
    </source>
</evidence>
<feature type="compositionally biased region" description="Acidic residues" evidence="3">
    <location>
        <begin position="1542"/>
        <end position="1551"/>
    </location>
</feature>
<evidence type="ECO:0000313" key="6">
    <source>
        <dbReference type="Proteomes" id="UP000887568"/>
    </source>
</evidence>
<dbReference type="InterPro" id="IPR002035">
    <property type="entry name" value="VWF_A"/>
</dbReference>
<reference evidence="5" key="1">
    <citation type="submission" date="2022-11" db="UniProtKB">
        <authorList>
            <consortium name="EnsemblMetazoa"/>
        </authorList>
    </citation>
    <scope>IDENTIFICATION</scope>
</reference>
<feature type="region of interest" description="Disordered" evidence="3">
    <location>
        <begin position="677"/>
        <end position="704"/>
    </location>
</feature>
<dbReference type="GO" id="GO:0005634">
    <property type="term" value="C:nucleus"/>
    <property type="evidence" value="ECO:0007669"/>
    <property type="project" value="TreeGrafter"/>
</dbReference>
<feature type="domain" description="VWFA" evidence="4">
    <location>
        <begin position="2467"/>
        <end position="2668"/>
    </location>
</feature>
<feature type="compositionally biased region" description="Basic and acidic residues" evidence="3">
    <location>
        <begin position="2045"/>
        <end position="2054"/>
    </location>
</feature>
<feature type="compositionally biased region" description="Basic and acidic residues" evidence="3">
    <location>
        <begin position="2123"/>
        <end position="2137"/>
    </location>
</feature>
<feature type="compositionally biased region" description="Acidic residues" evidence="3">
    <location>
        <begin position="1814"/>
        <end position="1828"/>
    </location>
</feature>
<feature type="compositionally biased region" description="Acidic residues" evidence="3">
    <location>
        <begin position="2207"/>
        <end position="2218"/>
    </location>
</feature>
<feature type="region of interest" description="Disordered" evidence="3">
    <location>
        <begin position="1542"/>
        <end position="1563"/>
    </location>
</feature>
<feature type="compositionally biased region" description="Acidic residues" evidence="3">
    <location>
        <begin position="1852"/>
        <end position="1862"/>
    </location>
</feature>
<feature type="compositionally biased region" description="Basic and acidic residues" evidence="3">
    <location>
        <begin position="2021"/>
        <end position="2032"/>
    </location>
</feature>
<keyword evidence="6" id="KW-1185">Reference proteome</keyword>
<dbReference type="PROSITE" id="PS50234">
    <property type="entry name" value="VWFA"/>
    <property type="match status" value="1"/>
</dbReference>
<feature type="compositionally biased region" description="Basic and acidic residues" evidence="3">
    <location>
        <begin position="1985"/>
        <end position="1996"/>
    </location>
</feature>
<feature type="region of interest" description="Disordered" evidence="3">
    <location>
        <begin position="1740"/>
        <end position="1759"/>
    </location>
</feature>
<feature type="compositionally biased region" description="Basic and acidic residues" evidence="3">
    <location>
        <begin position="2178"/>
        <end position="2206"/>
    </location>
</feature>
<dbReference type="GeneID" id="119730891"/>
<keyword evidence="1" id="KW-0547">Nucleotide-binding</keyword>
<feature type="compositionally biased region" description="Acidic residues" evidence="3">
    <location>
        <begin position="2000"/>
        <end position="2019"/>
    </location>
</feature>
<dbReference type="SUPFAM" id="SSF53300">
    <property type="entry name" value="vWA-like"/>
    <property type="match status" value="1"/>
</dbReference>
<name>A0A914A8Y7_PATMI</name>
<dbReference type="EnsemblMetazoa" id="XM_038203956.1">
    <property type="protein sequence ID" value="XP_038059884.1"/>
    <property type="gene ID" value="LOC119730891"/>
</dbReference>
<feature type="compositionally biased region" description="Basic and acidic residues" evidence="3">
    <location>
        <begin position="2219"/>
        <end position="2234"/>
    </location>
</feature>
<accession>A0A914A8Y7</accession>